<keyword evidence="2" id="KW-1185">Reference proteome</keyword>
<reference evidence="2" key="1">
    <citation type="journal article" date="2019" name="Int. J. Syst. Evol. Microbiol.">
        <title>The Global Catalogue of Microorganisms (GCM) 10K type strain sequencing project: providing services to taxonomists for standard genome sequencing and annotation.</title>
        <authorList>
            <consortium name="The Broad Institute Genomics Platform"/>
            <consortium name="The Broad Institute Genome Sequencing Center for Infectious Disease"/>
            <person name="Wu L."/>
            <person name="Ma J."/>
        </authorList>
    </citation>
    <scope>NUCLEOTIDE SEQUENCE [LARGE SCALE GENOMIC DNA]</scope>
    <source>
        <strain evidence="2">KLKA75</strain>
    </source>
</reference>
<sequence length="112" mass="12341">MPKSPPSATLSLTEVREKNRIAREIIAYLDDALPTLAELWGRVYAALADTLVLIGEVNRLNAANRLLRDDYANLLAAARATLGAATEGTDPDPLYYLRDEVTAQQERDQEDA</sequence>
<accession>A0ABV9TYL9</accession>
<comment type="caution">
    <text evidence="1">The sequence shown here is derived from an EMBL/GenBank/DDBJ whole genome shotgun (WGS) entry which is preliminary data.</text>
</comment>
<dbReference type="Proteomes" id="UP001595872">
    <property type="component" value="Unassembled WGS sequence"/>
</dbReference>
<name>A0ABV9TYL9_9ACTN</name>
<evidence type="ECO:0000313" key="2">
    <source>
        <dbReference type="Proteomes" id="UP001595872"/>
    </source>
</evidence>
<dbReference type="EMBL" id="JBHSIT010000003">
    <property type="protein sequence ID" value="MFC4908415.1"/>
    <property type="molecule type" value="Genomic_DNA"/>
</dbReference>
<organism evidence="1 2">
    <name type="scientific">Actinomadura gamaensis</name>
    <dbReference type="NCBI Taxonomy" id="1763541"/>
    <lineage>
        <taxon>Bacteria</taxon>
        <taxon>Bacillati</taxon>
        <taxon>Actinomycetota</taxon>
        <taxon>Actinomycetes</taxon>
        <taxon>Streptosporangiales</taxon>
        <taxon>Thermomonosporaceae</taxon>
        <taxon>Actinomadura</taxon>
    </lineage>
</organism>
<protein>
    <submittedName>
        <fullName evidence="1">Uncharacterized protein</fullName>
    </submittedName>
</protein>
<proteinExistence type="predicted"/>
<gene>
    <name evidence="1" type="ORF">ACFPCY_13865</name>
</gene>
<dbReference type="RefSeq" id="WP_378254999.1">
    <property type="nucleotide sequence ID" value="NZ_JBHSIT010000003.1"/>
</dbReference>
<evidence type="ECO:0000313" key="1">
    <source>
        <dbReference type="EMBL" id="MFC4908415.1"/>
    </source>
</evidence>